<feature type="compositionally biased region" description="Basic residues" evidence="1">
    <location>
        <begin position="1"/>
        <end position="11"/>
    </location>
</feature>
<evidence type="ECO:0000313" key="2">
    <source>
        <dbReference type="EMBL" id="PKI46761.1"/>
    </source>
</evidence>
<reference evidence="2 3" key="1">
    <citation type="submission" date="2017-11" db="EMBL/GenBank/DDBJ databases">
        <title>De-novo sequencing of pomegranate (Punica granatum L.) genome.</title>
        <authorList>
            <person name="Akparov Z."/>
            <person name="Amiraslanov A."/>
            <person name="Hajiyeva S."/>
            <person name="Abbasov M."/>
            <person name="Kaur K."/>
            <person name="Hamwieh A."/>
            <person name="Solovyev V."/>
            <person name="Salamov A."/>
            <person name="Braich B."/>
            <person name="Kosarev P."/>
            <person name="Mahmoud A."/>
            <person name="Hajiyev E."/>
            <person name="Babayeva S."/>
            <person name="Izzatullayeva V."/>
            <person name="Mammadov A."/>
            <person name="Mammadov A."/>
            <person name="Sharifova S."/>
            <person name="Ojaghi J."/>
            <person name="Eynullazada K."/>
            <person name="Bayramov B."/>
            <person name="Abdulazimova A."/>
            <person name="Shahmuradov I."/>
        </authorList>
    </citation>
    <scope>NUCLEOTIDE SEQUENCE [LARGE SCALE GENOMIC DNA]</scope>
    <source>
        <strain evidence="3">cv. AG2017</strain>
        <tissue evidence="2">Leaf</tissue>
    </source>
</reference>
<evidence type="ECO:0000313" key="3">
    <source>
        <dbReference type="Proteomes" id="UP000233551"/>
    </source>
</evidence>
<comment type="caution">
    <text evidence="2">The sequence shown here is derived from an EMBL/GenBank/DDBJ whole genome shotgun (WGS) entry which is preliminary data.</text>
</comment>
<accession>A0A2I0IRZ6</accession>
<dbReference type="EMBL" id="PGOL01002584">
    <property type="protein sequence ID" value="PKI46761.1"/>
    <property type="molecule type" value="Genomic_DNA"/>
</dbReference>
<keyword evidence="3" id="KW-1185">Reference proteome</keyword>
<organism evidence="2 3">
    <name type="scientific">Punica granatum</name>
    <name type="common">Pomegranate</name>
    <dbReference type="NCBI Taxonomy" id="22663"/>
    <lineage>
        <taxon>Eukaryota</taxon>
        <taxon>Viridiplantae</taxon>
        <taxon>Streptophyta</taxon>
        <taxon>Embryophyta</taxon>
        <taxon>Tracheophyta</taxon>
        <taxon>Spermatophyta</taxon>
        <taxon>Magnoliopsida</taxon>
        <taxon>eudicotyledons</taxon>
        <taxon>Gunneridae</taxon>
        <taxon>Pentapetalae</taxon>
        <taxon>rosids</taxon>
        <taxon>malvids</taxon>
        <taxon>Myrtales</taxon>
        <taxon>Lythraceae</taxon>
        <taxon>Punica</taxon>
    </lineage>
</organism>
<evidence type="ECO:0000256" key="1">
    <source>
        <dbReference type="SAM" id="MobiDB-lite"/>
    </source>
</evidence>
<protein>
    <submittedName>
        <fullName evidence="2">Uncharacterized protein</fullName>
    </submittedName>
</protein>
<proteinExistence type="predicted"/>
<sequence length="69" mass="7438">MRPHCVRHSPRGRRELGSGVGIGTGDFGLGELVKGSKGVVLVTKALVLEGLHGSYARRHNPRPRSHSRS</sequence>
<dbReference type="Proteomes" id="UP000233551">
    <property type="component" value="Unassembled WGS sequence"/>
</dbReference>
<dbReference type="AlphaFoldDB" id="A0A2I0IRZ6"/>
<name>A0A2I0IRZ6_PUNGR</name>
<feature type="region of interest" description="Disordered" evidence="1">
    <location>
        <begin position="1"/>
        <end position="20"/>
    </location>
</feature>
<gene>
    <name evidence="2" type="ORF">CRG98_032833</name>
</gene>